<reference evidence="1" key="1">
    <citation type="submission" date="2022-04" db="EMBL/GenBank/DDBJ databases">
        <title>Genome of the entomopathogenic fungus Entomophthora muscae.</title>
        <authorList>
            <person name="Elya C."/>
            <person name="Lovett B.R."/>
            <person name="Lee E."/>
            <person name="Macias A.M."/>
            <person name="Hajek A.E."/>
            <person name="De Bivort B.L."/>
            <person name="Kasson M.T."/>
            <person name="De Fine Licht H.H."/>
            <person name="Stajich J.E."/>
        </authorList>
    </citation>
    <scope>NUCLEOTIDE SEQUENCE</scope>
    <source>
        <strain evidence="1">Berkeley</strain>
    </source>
</reference>
<dbReference type="EMBL" id="QTSX02003700">
    <property type="protein sequence ID" value="KAJ9068697.1"/>
    <property type="molecule type" value="Genomic_DNA"/>
</dbReference>
<evidence type="ECO:0000313" key="2">
    <source>
        <dbReference type="Proteomes" id="UP001165960"/>
    </source>
</evidence>
<proteinExistence type="predicted"/>
<comment type="caution">
    <text evidence="1">The sequence shown here is derived from an EMBL/GenBank/DDBJ whole genome shotgun (WGS) entry which is preliminary data.</text>
</comment>
<organism evidence="1 2">
    <name type="scientific">Entomophthora muscae</name>
    <dbReference type="NCBI Taxonomy" id="34485"/>
    <lineage>
        <taxon>Eukaryota</taxon>
        <taxon>Fungi</taxon>
        <taxon>Fungi incertae sedis</taxon>
        <taxon>Zoopagomycota</taxon>
        <taxon>Entomophthoromycotina</taxon>
        <taxon>Entomophthoromycetes</taxon>
        <taxon>Entomophthorales</taxon>
        <taxon>Entomophthoraceae</taxon>
        <taxon>Entomophthora</taxon>
    </lineage>
</organism>
<sequence length="410" mass="46181">MKFLWILGFVSALRVPVGDFLFEKQKILDKFRFSRNSRNQGIRPEMPRQLGNVKKVMSPGGKFVFELGSHESPRLVNELKTALQIVGGFVENVFVFNTPIKVHVNHGNYYKNVGIRGKDKGPSVLGKYLINDDLTIGTCHPVTYNEAGKSRDSPDYPQALMIQNGGSRSKTHDMVMFVKACDDCVYAGSYGEDEKSIDLINTISHEMSHGLGFTSNFAKGSICDPDGISIRTSYTGKYILSYVPTSLFDTHLYTGDKPLHNMFQKLHSTRSYPQPPNTETDCSNKTAHMLNKLLATPNSIYFKTTKGSHVYVETGPNVGGSKVSHMDWGKYNTTLDFLMVPYAVYHGYNLKQFTRPEDWSTTPFGKLTLEVFETLGYTVNSNPDPNRSQLALYLQMKKHLFNPSQQKSLY</sequence>
<keyword evidence="2" id="KW-1185">Reference proteome</keyword>
<protein>
    <submittedName>
        <fullName evidence="1">Uncharacterized protein</fullName>
    </submittedName>
</protein>
<dbReference type="Proteomes" id="UP001165960">
    <property type="component" value="Unassembled WGS sequence"/>
</dbReference>
<evidence type="ECO:0000313" key="1">
    <source>
        <dbReference type="EMBL" id="KAJ9068697.1"/>
    </source>
</evidence>
<accession>A0ACC2T2B2</accession>
<name>A0ACC2T2B2_9FUNG</name>
<gene>
    <name evidence="1" type="ORF">DSO57_1026039</name>
</gene>